<gene>
    <name evidence="4" type="ORF">E5676_scaffold14G00080</name>
    <name evidence="3" type="ORF">E6C27_scaffold38G00430</name>
</gene>
<proteinExistence type="predicted"/>
<dbReference type="OrthoDB" id="8048545at2759"/>
<organism evidence="3 5">
    <name type="scientific">Cucumis melo var. makuwa</name>
    <name type="common">Oriental melon</name>
    <dbReference type="NCBI Taxonomy" id="1194695"/>
    <lineage>
        <taxon>Eukaryota</taxon>
        <taxon>Viridiplantae</taxon>
        <taxon>Streptophyta</taxon>
        <taxon>Embryophyta</taxon>
        <taxon>Tracheophyta</taxon>
        <taxon>Spermatophyta</taxon>
        <taxon>Magnoliopsida</taxon>
        <taxon>eudicotyledons</taxon>
        <taxon>Gunneridae</taxon>
        <taxon>Pentapetalae</taxon>
        <taxon>rosids</taxon>
        <taxon>fabids</taxon>
        <taxon>Cucurbitales</taxon>
        <taxon>Cucurbitaceae</taxon>
        <taxon>Benincaseae</taxon>
        <taxon>Cucumis</taxon>
    </lineage>
</organism>
<protein>
    <submittedName>
        <fullName evidence="3 4">Mitochondrial protein</fullName>
    </submittedName>
</protein>
<evidence type="ECO:0000313" key="6">
    <source>
        <dbReference type="Proteomes" id="UP000321947"/>
    </source>
</evidence>
<dbReference type="Proteomes" id="UP000321393">
    <property type="component" value="Unassembled WGS sequence"/>
</dbReference>
<evidence type="ECO:0000313" key="3">
    <source>
        <dbReference type="EMBL" id="KAA0067010.1"/>
    </source>
</evidence>
<dbReference type="EMBL" id="SSTD01003480">
    <property type="protein sequence ID" value="TYK26246.1"/>
    <property type="molecule type" value="Genomic_DNA"/>
</dbReference>
<feature type="compositionally biased region" description="Low complexity" evidence="1">
    <location>
        <begin position="98"/>
        <end position="113"/>
    </location>
</feature>
<evidence type="ECO:0000259" key="2">
    <source>
        <dbReference type="Pfam" id="PF07727"/>
    </source>
</evidence>
<name>A0A5A7VIH3_CUCMM</name>
<evidence type="ECO:0000313" key="4">
    <source>
        <dbReference type="EMBL" id="TYK26246.1"/>
    </source>
</evidence>
<evidence type="ECO:0000313" key="5">
    <source>
        <dbReference type="Proteomes" id="UP000321393"/>
    </source>
</evidence>
<feature type="compositionally biased region" description="Basic and acidic residues" evidence="1">
    <location>
        <begin position="115"/>
        <end position="124"/>
    </location>
</feature>
<dbReference type="AlphaFoldDB" id="A0A5A7VIH3"/>
<sequence>MKVTTMKEANDITTMKLDELFGSLRTFELSLNDNLLKKKSGIAFQGISDDNATSNQKQPQDENLAEIVVLVSIRFLKFKSKFYKKSGGFGTQTNKDFNNSNSSSSGSSSSFSASRRKDGDRDSNTEFGLSNSPANQCLAPSAHVKKNHPSSCIIEEISNGITTRKEERCDYAKMLANVCFTSTFEPTNITEALRDDQWISVIQKELLQFEQNKVWELTPKPSHANITGTKLIFKNKNDEKENVIRNKACLVAQGYAQIEGVDFEEMFAPVAQLEAIHLLLGLAYIKQILESLTYIAKCTLKYVLGTVDYGLWYSFDTTSVLLLLLLQWYPQENSLFFNIFANDCSVFFEQPAPKPKQYKMIHARNPFRRLHRLQDIPESSSSESSQSLHDKPIAHSSLPHPALFIEFFGGLLWS</sequence>
<dbReference type="Proteomes" id="UP000321947">
    <property type="component" value="Unassembled WGS sequence"/>
</dbReference>
<evidence type="ECO:0000256" key="1">
    <source>
        <dbReference type="SAM" id="MobiDB-lite"/>
    </source>
</evidence>
<feature type="compositionally biased region" description="Polar residues" evidence="1">
    <location>
        <begin position="125"/>
        <end position="134"/>
    </location>
</feature>
<dbReference type="STRING" id="1194695.A0A5A7VIH3"/>
<reference evidence="5 6" key="1">
    <citation type="submission" date="2019-08" db="EMBL/GenBank/DDBJ databases">
        <title>Draft genome sequences of two oriental melons (Cucumis melo L. var makuwa).</title>
        <authorList>
            <person name="Kwon S.-Y."/>
        </authorList>
    </citation>
    <scope>NUCLEOTIDE SEQUENCE [LARGE SCALE GENOMIC DNA]</scope>
    <source>
        <strain evidence="6">cv. Chang Bougi</strain>
        <strain evidence="5">cv. SW 3</strain>
        <tissue evidence="3">Leaf</tissue>
    </source>
</reference>
<accession>A0A5A7VIH3</accession>
<dbReference type="Pfam" id="PF07727">
    <property type="entry name" value="RVT_2"/>
    <property type="match status" value="1"/>
</dbReference>
<comment type="caution">
    <text evidence="3">The sequence shown here is derived from an EMBL/GenBank/DDBJ whole genome shotgun (WGS) entry which is preliminary data.</text>
</comment>
<feature type="domain" description="Reverse transcriptase Ty1/copia-type" evidence="2">
    <location>
        <begin position="212"/>
        <end position="285"/>
    </location>
</feature>
<feature type="region of interest" description="Disordered" evidence="1">
    <location>
        <begin position="93"/>
        <end position="134"/>
    </location>
</feature>
<dbReference type="InterPro" id="IPR013103">
    <property type="entry name" value="RVT_2"/>
</dbReference>
<dbReference type="EMBL" id="SSTE01000699">
    <property type="protein sequence ID" value="KAA0067010.1"/>
    <property type="molecule type" value="Genomic_DNA"/>
</dbReference>